<dbReference type="Proteomes" id="UP001596990">
    <property type="component" value="Unassembled WGS sequence"/>
</dbReference>
<reference evidence="3" key="1">
    <citation type="journal article" date="2019" name="Int. J. Syst. Evol. Microbiol.">
        <title>The Global Catalogue of Microorganisms (GCM) 10K type strain sequencing project: providing services to taxonomists for standard genome sequencing and annotation.</title>
        <authorList>
            <consortium name="The Broad Institute Genomics Platform"/>
            <consortium name="The Broad Institute Genome Sequencing Center for Infectious Disease"/>
            <person name="Wu L."/>
            <person name="Ma J."/>
        </authorList>
    </citation>
    <scope>NUCLEOTIDE SEQUENCE [LARGE SCALE GENOMIC DNA]</scope>
    <source>
        <strain evidence="3">CCUG 56607</strain>
    </source>
</reference>
<evidence type="ECO:0000256" key="1">
    <source>
        <dbReference type="SAM" id="MobiDB-lite"/>
    </source>
</evidence>
<organism evidence="2 3">
    <name type="scientific">Thalassobacillus hwangdonensis</name>
    <dbReference type="NCBI Taxonomy" id="546108"/>
    <lineage>
        <taxon>Bacteria</taxon>
        <taxon>Bacillati</taxon>
        <taxon>Bacillota</taxon>
        <taxon>Bacilli</taxon>
        <taxon>Bacillales</taxon>
        <taxon>Bacillaceae</taxon>
        <taxon>Thalassobacillus</taxon>
    </lineage>
</organism>
<keyword evidence="3" id="KW-1185">Reference proteome</keyword>
<dbReference type="Pfam" id="PF13131">
    <property type="entry name" value="DUF3951"/>
    <property type="match status" value="1"/>
</dbReference>
<evidence type="ECO:0000313" key="3">
    <source>
        <dbReference type="Proteomes" id="UP001596990"/>
    </source>
</evidence>
<feature type="region of interest" description="Disordered" evidence="1">
    <location>
        <begin position="36"/>
        <end position="61"/>
    </location>
</feature>
<dbReference type="EMBL" id="JBHTKL010000005">
    <property type="protein sequence ID" value="MFD1019876.1"/>
    <property type="molecule type" value="Genomic_DNA"/>
</dbReference>
<dbReference type="InterPro" id="IPR025028">
    <property type="entry name" value="DUF3951"/>
</dbReference>
<sequence length="61" mass="7170">MIIIIVLVLVVAFKIFVKKERPTNYYTPFDHIAGQTNKEFHEESEVVEEEEDDEKGDDKDK</sequence>
<protein>
    <submittedName>
        <fullName evidence="2">DUF3951 domain-containing protein</fullName>
    </submittedName>
</protein>
<comment type="caution">
    <text evidence="2">The sequence shown here is derived from an EMBL/GenBank/DDBJ whole genome shotgun (WGS) entry which is preliminary data.</text>
</comment>
<evidence type="ECO:0000313" key="2">
    <source>
        <dbReference type="EMBL" id="MFD1019876.1"/>
    </source>
</evidence>
<proteinExistence type="predicted"/>
<name>A0ABW3L1E2_9BACI</name>
<accession>A0ABW3L1E2</accession>
<feature type="compositionally biased region" description="Acidic residues" evidence="1">
    <location>
        <begin position="45"/>
        <end position="55"/>
    </location>
</feature>
<gene>
    <name evidence="2" type="ORF">ACFQ2J_11885</name>
</gene>